<dbReference type="EMBL" id="UFXS01000001">
    <property type="protein sequence ID" value="STD53115.1"/>
    <property type="molecule type" value="Genomic_DNA"/>
</dbReference>
<dbReference type="Proteomes" id="UP000254737">
    <property type="component" value="Unassembled WGS sequence"/>
</dbReference>
<protein>
    <submittedName>
        <fullName evidence="1">Uncharacterized protein</fullName>
    </submittedName>
</protein>
<evidence type="ECO:0000313" key="1">
    <source>
        <dbReference type="EMBL" id="STD53115.1"/>
    </source>
</evidence>
<dbReference type="AlphaFoldDB" id="A0A376FXP6"/>
<reference evidence="1 2" key="1">
    <citation type="submission" date="2018-06" db="EMBL/GenBank/DDBJ databases">
        <authorList>
            <consortium name="Pathogen Informatics"/>
            <person name="Doyle S."/>
        </authorList>
    </citation>
    <scope>NUCLEOTIDE SEQUENCE [LARGE SCALE GENOMIC DNA]</scope>
    <source>
        <strain evidence="1 2">NCTC13456</strain>
    </source>
</reference>
<accession>A0A376FXP6</accession>
<gene>
    <name evidence="1" type="ORF">NCTC13456_00326</name>
</gene>
<name>A0A376FXP6_9FLAO</name>
<sequence>MMRVTQIDGLFEIDLSNTNISTVETNNWFNNEIVANYSLPEELPYSIHSFFLDYQSDNTEDYELEFEAIYNDNGKIHKAKFYILQLHEYTFEFSIFYGWEEFPNWDKKLTELKFDLIEVQNLINHANEVNAEFYPVRNYYFPCIHTDQYSSSDLNYAAFKGSFNLKDENGNFYVNSIDVENNSVNNLTILRPNVYWMYLLHQIIEQAGFELKGDILNDEKLKNLLVVTAKKYEQSDRPETVEWIVGLESYIREGFRNRLGKGWQYGRWEAEQEMNIHGKFRLKGTIFNHNRKHHDIRAYIYLDDKLIFSQSGRGDYAVNVIFTTKKGGSKLTIKAYDYHRDSEKTDFKLVPIEVYAEDGSIIDYVIDSAVIDLKNAIPEAQQGEFIESTMRWFNYDFTVEGKTVTMNKIEKILRRKRNAVNWQKFEAKDKNRTTDSGDSYLLKFKDQSNENFKLTEVFVTKNGIETENFKTNDNTKEIVVNAIPLPLTSKNNQLSTTIINDDSGVIYAALRNDSTTDNNTADMLEYYMPNVYEVDYKAFLKFRILTMQYEWAFPCLANEMEHFDIKREVYAYNNNHFIKQITREKFRGKETIEVETYMIR</sequence>
<evidence type="ECO:0000313" key="2">
    <source>
        <dbReference type="Proteomes" id="UP000254737"/>
    </source>
</evidence>
<organism evidence="1 2">
    <name type="scientific">Empedobacter falsenii</name>
    <dbReference type="NCBI Taxonomy" id="343874"/>
    <lineage>
        <taxon>Bacteria</taxon>
        <taxon>Pseudomonadati</taxon>
        <taxon>Bacteroidota</taxon>
        <taxon>Flavobacteriia</taxon>
        <taxon>Flavobacteriales</taxon>
        <taxon>Weeksellaceae</taxon>
        <taxon>Empedobacter</taxon>
    </lineage>
</organism>
<proteinExistence type="predicted"/>
<dbReference type="RefSeq" id="WP_147279949.1">
    <property type="nucleotide sequence ID" value="NZ_UFXS01000001.1"/>
</dbReference>